<dbReference type="STRING" id="749414.SBI_00038"/>
<dbReference type="EMBL" id="CP002047">
    <property type="protein sequence ID" value="ADI03159.1"/>
    <property type="molecule type" value="Genomic_DNA"/>
</dbReference>
<proteinExistence type="predicted"/>
<protein>
    <submittedName>
        <fullName evidence="2">Uncharacterized protein</fullName>
    </submittedName>
</protein>
<feature type="region of interest" description="Disordered" evidence="1">
    <location>
        <begin position="40"/>
        <end position="65"/>
    </location>
</feature>
<accession>D7BSY2</accession>
<dbReference type="KEGG" id="sbh:SBI_00038"/>
<reference evidence="2 3" key="1">
    <citation type="journal article" date="2010" name="J. Bacteriol.">
        <title>Genome sequence of the milbemycin-producing bacterium Streptomyces bingchenggensis.</title>
        <authorList>
            <person name="Wang X.J."/>
            <person name="Yan Y.J."/>
            <person name="Zhang B."/>
            <person name="An J."/>
            <person name="Wang J.J."/>
            <person name="Tian J."/>
            <person name="Jiang L."/>
            <person name="Chen Y.H."/>
            <person name="Huang S.X."/>
            <person name="Yin M."/>
            <person name="Zhang J."/>
            <person name="Gao A.L."/>
            <person name="Liu C.X."/>
            <person name="Zhu Z.X."/>
            <person name="Xiang W.S."/>
        </authorList>
    </citation>
    <scope>NUCLEOTIDE SEQUENCE [LARGE SCALE GENOMIC DNA]</scope>
    <source>
        <strain evidence="2 3">BCW-1</strain>
    </source>
</reference>
<keyword evidence="3" id="KW-1185">Reference proteome</keyword>
<evidence type="ECO:0000313" key="3">
    <source>
        <dbReference type="Proteomes" id="UP000000377"/>
    </source>
</evidence>
<name>D7BSY2_STRBB</name>
<evidence type="ECO:0000313" key="2">
    <source>
        <dbReference type="EMBL" id="ADI03159.1"/>
    </source>
</evidence>
<evidence type="ECO:0000256" key="1">
    <source>
        <dbReference type="SAM" id="MobiDB-lite"/>
    </source>
</evidence>
<organism evidence="2 3">
    <name type="scientific">Streptomyces bingchenggensis (strain BCW-1)</name>
    <dbReference type="NCBI Taxonomy" id="749414"/>
    <lineage>
        <taxon>Bacteria</taxon>
        <taxon>Bacillati</taxon>
        <taxon>Actinomycetota</taxon>
        <taxon>Actinomycetes</taxon>
        <taxon>Kitasatosporales</taxon>
        <taxon>Streptomycetaceae</taxon>
        <taxon>Streptomyces</taxon>
    </lineage>
</organism>
<dbReference type="AlphaFoldDB" id="D7BSY2"/>
<sequence>MDAGVFDVDAGEARSTARSRVRRGVAASGRGWSVSWSAVDGAGRQQDPSGGGVAGRVANQPRFGG</sequence>
<dbReference type="HOGENOM" id="CLU_2847769_0_0_11"/>
<dbReference type="PATRIC" id="fig|749414.3.peg.38"/>
<dbReference type="Proteomes" id="UP000000377">
    <property type="component" value="Chromosome"/>
</dbReference>
<gene>
    <name evidence="2" type="ordered locus">SBI_00038</name>
</gene>